<dbReference type="InterPro" id="IPR014780">
    <property type="entry name" value="tRNA_psdUridine_synth_TruB"/>
</dbReference>
<dbReference type="InterPro" id="IPR002501">
    <property type="entry name" value="PsdUridine_synth_N"/>
</dbReference>
<accession>A0A344TEL1</accession>
<keyword evidence="8" id="KW-1185">Reference proteome</keyword>
<dbReference type="CDD" id="cd02573">
    <property type="entry name" value="PseudoU_synth_EcTruB"/>
    <property type="match status" value="1"/>
</dbReference>
<dbReference type="OrthoDB" id="9802309at2"/>
<dbReference type="KEGG" id="run:DR864_04695"/>
<comment type="function">
    <text evidence="5">Responsible for synthesis of pseudouridine from uracil-55 in the psi GC loop of transfer RNAs.</text>
</comment>
<dbReference type="GO" id="GO:1990481">
    <property type="term" value="P:mRNA pseudouridine synthesis"/>
    <property type="evidence" value="ECO:0007669"/>
    <property type="project" value="TreeGrafter"/>
</dbReference>
<evidence type="ECO:0000256" key="3">
    <source>
        <dbReference type="ARBA" id="ARBA00022694"/>
    </source>
</evidence>
<feature type="domain" description="Pseudouridine synthase II N-terminal" evidence="6">
    <location>
        <begin position="33"/>
        <end position="181"/>
    </location>
</feature>
<evidence type="ECO:0000313" key="8">
    <source>
        <dbReference type="Proteomes" id="UP000251993"/>
    </source>
</evidence>
<dbReference type="AlphaFoldDB" id="A0A344TEL1"/>
<evidence type="ECO:0000256" key="4">
    <source>
        <dbReference type="ARBA" id="ARBA00023235"/>
    </source>
</evidence>
<dbReference type="GO" id="GO:0003723">
    <property type="term" value="F:RNA binding"/>
    <property type="evidence" value="ECO:0007669"/>
    <property type="project" value="InterPro"/>
</dbReference>
<evidence type="ECO:0000259" key="6">
    <source>
        <dbReference type="Pfam" id="PF01509"/>
    </source>
</evidence>
<dbReference type="RefSeq" id="WP_114065868.1">
    <property type="nucleotide sequence ID" value="NZ_CP030850.1"/>
</dbReference>
<organism evidence="7 8">
    <name type="scientific">Runella rosea</name>
    <dbReference type="NCBI Taxonomy" id="2259595"/>
    <lineage>
        <taxon>Bacteria</taxon>
        <taxon>Pseudomonadati</taxon>
        <taxon>Bacteroidota</taxon>
        <taxon>Cytophagia</taxon>
        <taxon>Cytophagales</taxon>
        <taxon>Spirosomataceae</taxon>
        <taxon>Runella</taxon>
    </lineage>
</organism>
<feature type="active site" description="Nucleophile" evidence="5">
    <location>
        <position position="48"/>
    </location>
</feature>
<evidence type="ECO:0000313" key="7">
    <source>
        <dbReference type="EMBL" id="AXE17082.1"/>
    </source>
</evidence>
<dbReference type="EMBL" id="CP030850">
    <property type="protein sequence ID" value="AXE17082.1"/>
    <property type="molecule type" value="Genomic_DNA"/>
</dbReference>
<gene>
    <name evidence="5 7" type="primary">truB</name>
    <name evidence="7" type="ORF">DR864_04695</name>
</gene>
<name>A0A344TEL1_9BACT</name>
<comment type="similarity">
    <text evidence="2 5">Belongs to the pseudouridine synthase TruB family. Type 1 subfamily.</text>
</comment>
<dbReference type="PANTHER" id="PTHR13767">
    <property type="entry name" value="TRNA-PSEUDOURIDINE SYNTHASE"/>
    <property type="match status" value="1"/>
</dbReference>
<reference evidence="7 8" key="1">
    <citation type="submission" date="2018-07" db="EMBL/GenBank/DDBJ databases">
        <title>Genome sequencing of Runella.</title>
        <authorList>
            <person name="Baek M.-G."/>
            <person name="Yi H."/>
        </authorList>
    </citation>
    <scope>NUCLEOTIDE SEQUENCE [LARGE SCALE GENOMIC DNA]</scope>
    <source>
        <strain evidence="7 8">HYN0085</strain>
    </source>
</reference>
<protein>
    <recommendedName>
        <fullName evidence="5">tRNA pseudouridine synthase B</fullName>
        <ecNumber evidence="5">5.4.99.25</ecNumber>
    </recommendedName>
    <alternativeName>
        <fullName evidence="5">tRNA pseudouridine(55) synthase</fullName>
        <shortName evidence="5">Psi55 synthase</shortName>
    </alternativeName>
    <alternativeName>
        <fullName evidence="5">tRNA pseudouridylate synthase</fullName>
    </alternativeName>
    <alternativeName>
        <fullName evidence="5">tRNA-uridine isomerase</fullName>
    </alternativeName>
</protein>
<dbReference type="GO" id="GO:0160148">
    <property type="term" value="F:tRNA pseudouridine(55) synthase activity"/>
    <property type="evidence" value="ECO:0007669"/>
    <property type="project" value="UniProtKB-EC"/>
</dbReference>
<keyword evidence="3 5" id="KW-0819">tRNA processing</keyword>
<dbReference type="GO" id="GO:0031119">
    <property type="term" value="P:tRNA pseudouridine synthesis"/>
    <property type="evidence" value="ECO:0007669"/>
    <property type="project" value="UniProtKB-UniRule"/>
</dbReference>
<dbReference type="Proteomes" id="UP000251993">
    <property type="component" value="Chromosome"/>
</dbReference>
<dbReference type="SUPFAM" id="SSF55120">
    <property type="entry name" value="Pseudouridine synthase"/>
    <property type="match status" value="1"/>
</dbReference>
<proteinExistence type="inferred from homology"/>
<evidence type="ECO:0000256" key="5">
    <source>
        <dbReference type="HAMAP-Rule" id="MF_01080"/>
    </source>
</evidence>
<dbReference type="InterPro" id="IPR020103">
    <property type="entry name" value="PsdUridine_synth_cat_dom_sf"/>
</dbReference>
<evidence type="ECO:0000256" key="2">
    <source>
        <dbReference type="ARBA" id="ARBA00005642"/>
    </source>
</evidence>
<keyword evidence="4 5" id="KW-0413">Isomerase</keyword>
<sequence>MIDESAASPDEGEVILLNKPLTWTSFDAVNKIKRACRIKKIGHAGTLDPLATGLLILCTGKKTKEIDTYQGAEKEYTGKLVLGKTTPSIDLETPFEGEYPTDHITLDLMQAAVAKLTGELSQYPPIYSAVKMGGERLYKKARRGEVVEIKPRSVSVPVFEIDAVNFPEVSFRIVCSKGTYIRSLVRDFGMLLESGAYMSELCRTRIGTYWLKDAEEIEDYVKRKRLELNLDLGKPNLNPESEI</sequence>
<comment type="catalytic activity">
    <reaction evidence="1 5">
        <text>uridine(55) in tRNA = pseudouridine(55) in tRNA</text>
        <dbReference type="Rhea" id="RHEA:42532"/>
        <dbReference type="Rhea" id="RHEA-COMP:10101"/>
        <dbReference type="Rhea" id="RHEA-COMP:10102"/>
        <dbReference type="ChEBI" id="CHEBI:65314"/>
        <dbReference type="ChEBI" id="CHEBI:65315"/>
        <dbReference type="EC" id="5.4.99.25"/>
    </reaction>
</comment>
<dbReference type="NCBIfam" id="TIGR00431">
    <property type="entry name" value="TruB"/>
    <property type="match status" value="1"/>
</dbReference>
<dbReference type="EC" id="5.4.99.25" evidence="5"/>
<dbReference type="PANTHER" id="PTHR13767:SF2">
    <property type="entry name" value="PSEUDOURIDYLATE SYNTHASE TRUB1"/>
    <property type="match status" value="1"/>
</dbReference>
<evidence type="ECO:0000256" key="1">
    <source>
        <dbReference type="ARBA" id="ARBA00000385"/>
    </source>
</evidence>
<dbReference type="Gene3D" id="3.30.2350.10">
    <property type="entry name" value="Pseudouridine synthase"/>
    <property type="match status" value="1"/>
</dbReference>
<dbReference type="Pfam" id="PF01509">
    <property type="entry name" value="TruB_N"/>
    <property type="match status" value="1"/>
</dbReference>
<dbReference type="HAMAP" id="MF_01080">
    <property type="entry name" value="TruB_bact"/>
    <property type="match status" value="1"/>
</dbReference>